<feature type="domain" description="HNH" evidence="5">
    <location>
        <begin position="36"/>
        <end position="82"/>
    </location>
</feature>
<evidence type="ECO:0000256" key="3">
    <source>
        <dbReference type="ARBA" id="ARBA00038412"/>
    </source>
</evidence>
<dbReference type="GO" id="GO:0016787">
    <property type="term" value="F:hydrolase activity"/>
    <property type="evidence" value="ECO:0007669"/>
    <property type="project" value="UniProtKB-KW"/>
</dbReference>
<dbReference type="GO" id="GO:0003676">
    <property type="term" value="F:nucleic acid binding"/>
    <property type="evidence" value="ECO:0007669"/>
    <property type="project" value="InterPro"/>
</dbReference>
<dbReference type="AlphaFoldDB" id="A0A679IGF8"/>
<dbReference type="Proteomes" id="UP000502998">
    <property type="component" value="Chromosome"/>
</dbReference>
<proteinExistence type="inferred from homology"/>
<dbReference type="CDD" id="cd00085">
    <property type="entry name" value="HNHc"/>
    <property type="match status" value="1"/>
</dbReference>
<gene>
    <name evidence="6" type="ORF">EsVE80_04650</name>
</gene>
<evidence type="ECO:0000256" key="1">
    <source>
        <dbReference type="ARBA" id="ARBA00022722"/>
    </source>
</evidence>
<dbReference type="EMBL" id="AP022822">
    <property type="protein sequence ID" value="BCA84942.1"/>
    <property type="molecule type" value="Genomic_DNA"/>
</dbReference>
<dbReference type="GO" id="GO:0004519">
    <property type="term" value="F:endonuclease activity"/>
    <property type="evidence" value="ECO:0007669"/>
    <property type="project" value="InterPro"/>
</dbReference>
<evidence type="ECO:0000313" key="6">
    <source>
        <dbReference type="EMBL" id="BCA84942.1"/>
    </source>
</evidence>
<evidence type="ECO:0000259" key="5">
    <source>
        <dbReference type="Pfam" id="PF01844"/>
    </source>
</evidence>
<accession>A0A679IGF8</accession>
<name>A0A679IGF8_9ENTE</name>
<evidence type="ECO:0000256" key="2">
    <source>
        <dbReference type="ARBA" id="ARBA00022801"/>
    </source>
</evidence>
<sequence length="94" mass="11043">MSYSSRKADGGKYFAFYKSRAWEKMSYIYRLNNPCCEQCLKAGVIHKADVVDHIVEIRDDYSRRLDEKNLQSLCHACHNKKTAIEKKKRKKPSL</sequence>
<dbReference type="Pfam" id="PF01844">
    <property type="entry name" value="HNH"/>
    <property type="match status" value="1"/>
</dbReference>
<dbReference type="PANTHER" id="PTHR41286:SF1">
    <property type="entry name" value="HNH NUCLEASE YAJD-RELATED"/>
    <property type="match status" value="1"/>
</dbReference>
<dbReference type="GO" id="GO:0005829">
    <property type="term" value="C:cytosol"/>
    <property type="evidence" value="ECO:0007669"/>
    <property type="project" value="TreeGrafter"/>
</dbReference>
<keyword evidence="2" id="KW-0378">Hydrolase</keyword>
<dbReference type="KEGG" id="esg:EsVE80_04650"/>
<reference evidence="6 7" key="1">
    <citation type="submission" date="2020-02" db="EMBL/GenBank/DDBJ databases">
        <title>Characterization of vanA genotype vancomycin-resistant Enterococcus saigonensis VE80.</title>
        <authorList>
            <person name="Harada T."/>
            <person name="Motooka D."/>
            <person name="Nakamura S."/>
            <person name="Yamamoto Y."/>
            <person name="Kawahara R."/>
            <person name="Kawatsu K."/>
        </authorList>
    </citation>
    <scope>NUCLEOTIDE SEQUENCE [LARGE SCALE GENOMIC DNA]</scope>
    <source>
        <strain evidence="6 7">VE80</strain>
    </source>
</reference>
<evidence type="ECO:0000313" key="7">
    <source>
        <dbReference type="Proteomes" id="UP000502998"/>
    </source>
</evidence>
<protein>
    <recommendedName>
        <fullName evidence="4">Putative HNH nuclease YajD</fullName>
    </recommendedName>
</protein>
<dbReference type="InterPro" id="IPR003615">
    <property type="entry name" value="HNH_nuc"/>
</dbReference>
<dbReference type="PANTHER" id="PTHR41286">
    <property type="entry name" value="HNH NUCLEASE YAJD-RELATED"/>
    <property type="match status" value="1"/>
</dbReference>
<dbReference type="InterPro" id="IPR002711">
    <property type="entry name" value="HNH"/>
</dbReference>
<keyword evidence="7" id="KW-1185">Reference proteome</keyword>
<dbReference type="Gene3D" id="1.10.30.50">
    <property type="match status" value="1"/>
</dbReference>
<dbReference type="GO" id="GO:0008270">
    <property type="term" value="F:zinc ion binding"/>
    <property type="evidence" value="ECO:0007669"/>
    <property type="project" value="InterPro"/>
</dbReference>
<evidence type="ECO:0000256" key="4">
    <source>
        <dbReference type="ARBA" id="ARBA00040194"/>
    </source>
</evidence>
<keyword evidence="1" id="KW-0540">Nuclease</keyword>
<comment type="similarity">
    <text evidence="3">Belongs to the HNH nuclease family.</text>
</comment>
<organism evidence="6 7">
    <name type="scientific">Enterococcus saigonensis</name>
    <dbReference type="NCBI Taxonomy" id="1805431"/>
    <lineage>
        <taxon>Bacteria</taxon>
        <taxon>Bacillati</taxon>
        <taxon>Bacillota</taxon>
        <taxon>Bacilli</taxon>
        <taxon>Lactobacillales</taxon>
        <taxon>Enterococcaceae</taxon>
        <taxon>Enterococcus</taxon>
    </lineage>
</organism>